<organism evidence="5 6">
    <name type="scientific">Halpernia frigidisoli</name>
    <dbReference type="NCBI Taxonomy" id="1125876"/>
    <lineage>
        <taxon>Bacteria</taxon>
        <taxon>Pseudomonadati</taxon>
        <taxon>Bacteroidota</taxon>
        <taxon>Flavobacteriia</taxon>
        <taxon>Flavobacteriales</taxon>
        <taxon>Weeksellaceae</taxon>
        <taxon>Chryseobacterium group</taxon>
        <taxon>Halpernia</taxon>
    </lineage>
</organism>
<evidence type="ECO:0000256" key="2">
    <source>
        <dbReference type="ARBA" id="ARBA00023125"/>
    </source>
</evidence>
<gene>
    <name evidence="5" type="ORF">SAMN05443292_1096</name>
</gene>
<dbReference type="EMBL" id="FOQT01000002">
    <property type="protein sequence ID" value="SFI05156.1"/>
    <property type="molecule type" value="Genomic_DNA"/>
</dbReference>
<dbReference type="InterPro" id="IPR054015">
    <property type="entry name" value="ExsA-like_N"/>
</dbReference>
<dbReference type="AlphaFoldDB" id="A0A1I3F1N6"/>
<dbReference type="OrthoDB" id="4480133at2"/>
<name>A0A1I3F1N6_9FLAO</name>
<keyword evidence="2 5" id="KW-0238">DNA-binding</keyword>
<evidence type="ECO:0000259" key="4">
    <source>
        <dbReference type="PROSITE" id="PS01124"/>
    </source>
</evidence>
<dbReference type="Pfam" id="PF22200">
    <property type="entry name" value="ExsA_N"/>
    <property type="match status" value="1"/>
</dbReference>
<dbReference type="InterPro" id="IPR018060">
    <property type="entry name" value="HTH_AraC"/>
</dbReference>
<reference evidence="5 6" key="1">
    <citation type="submission" date="2016-10" db="EMBL/GenBank/DDBJ databases">
        <authorList>
            <person name="de Groot N.N."/>
        </authorList>
    </citation>
    <scope>NUCLEOTIDE SEQUENCE [LARGE SCALE GENOMIC DNA]</scope>
    <source>
        <strain evidence="5 6">DSM 26000</strain>
    </source>
</reference>
<dbReference type="SMART" id="SM00342">
    <property type="entry name" value="HTH_ARAC"/>
    <property type="match status" value="1"/>
</dbReference>
<dbReference type="GO" id="GO:0003700">
    <property type="term" value="F:DNA-binding transcription factor activity"/>
    <property type="evidence" value="ECO:0007669"/>
    <property type="project" value="InterPro"/>
</dbReference>
<dbReference type="SUPFAM" id="SSF51215">
    <property type="entry name" value="Regulatory protein AraC"/>
    <property type="match status" value="1"/>
</dbReference>
<keyword evidence="3" id="KW-0804">Transcription</keyword>
<dbReference type="InterPro" id="IPR050204">
    <property type="entry name" value="AraC_XylS_family_regulators"/>
</dbReference>
<protein>
    <submittedName>
        <fullName evidence="5">AraC-type DNA-binding protein</fullName>
    </submittedName>
</protein>
<dbReference type="InterPro" id="IPR037923">
    <property type="entry name" value="HTH-like"/>
</dbReference>
<keyword evidence="6" id="KW-1185">Reference proteome</keyword>
<dbReference type="SUPFAM" id="SSF46689">
    <property type="entry name" value="Homeodomain-like"/>
    <property type="match status" value="1"/>
</dbReference>
<dbReference type="PROSITE" id="PS01124">
    <property type="entry name" value="HTH_ARAC_FAMILY_2"/>
    <property type="match status" value="1"/>
</dbReference>
<dbReference type="Proteomes" id="UP000198931">
    <property type="component" value="Unassembled WGS sequence"/>
</dbReference>
<dbReference type="RefSeq" id="WP_090079150.1">
    <property type="nucleotide sequence ID" value="NZ_FOQT01000002.1"/>
</dbReference>
<dbReference type="GO" id="GO:0043565">
    <property type="term" value="F:sequence-specific DNA binding"/>
    <property type="evidence" value="ECO:0007669"/>
    <property type="project" value="InterPro"/>
</dbReference>
<feature type="domain" description="HTH araC/xylS-type" evidence="4">
    <location>
        <begin position="165"/>
        <end position="263"/>
    </location>
</feature>
<sequence length="268" mass="31267">MQTTAIQSCHLGPEISPEQFIPEHFFLYILQGSMKAFDGKNNYSMKPGDYCIARKNHLMRYTKLKDENNSFQKIVITLDEIFLKNYLEKHPISVGVFDNENSFLFVEENVLIKSFIQSLKPYYSGNEQIDQTFADVKREELLLILLKNNPILADAFFNFGIPEKINLEEFMNLNFRFNISLERFVFLTGRSLSSFKRDFQKIFGTNPGIWLKKKRLDEAYFQISNQHEKPGNIYLEVGFEDFSHFSFAFKKEFGLAPTQLAANNLGNR</sequence>
<dbReference type="STRING" id="1125876.SAMN05443292_1096"/>
<dbReference type="Gene3D" id="1.10.10.60">
    <property type="entry name" value="Homeodomain-like"/>
    <property type="match status" value="1"/>
</dbReference>
<evidence type="ECO:0000256" key="1">
    <source>
        <dbReference type="ARBA" id="ARBA00023015"/>
    </source>
</evidence>
<evidence type="ECO:0000256" key="3">
    <source>
        <dbReference type="ARBA" id="ARBA00023163"/>
    </source>
</evidence>
<evidence type="ECO:0000313" key="6">
    <source>
        <dbReference type="Proteomes" id="UP000198931"/>
    </source>
</evidence>
<keyword evidence="1" id="KW-0805">Transcription regulation</keyword>
<dbReference type="InterPro" id="IPR009057">
    <property type="entry name" value="Homeodomain-like_sf"/>
</dbReference>
<proteinExistence type="predicted"/>
<evidence type="ECO:0000313" key="5">
    <source>
        <dbReference type="EMBL" id="SFI05156.1"/>
    </source>
</evidence>
<accession>A0A1I3F1N6</accession>
<dbReference type="Pfam" id="PF12833">
    <property type="entry name" value="HTH_18"/>
    <property type="match status" value="1"/>
</dbReference>
<dbReference type="PANTHER" id="PTHR46796">
    <property type="entry name" value="HTH-TYPE TRANSCRIPTIONAL ACTIVATOR RHAS-RELATED"/>
    <property type="match status" value="1"/>
</dbReference>